<comment type="caution">
    <text evidence="1">The sequence shown here is derived from an EMBL/GenBank/DDBJ whole genome shotgun (WGS) entry which is preliminary data.</text>
</comment>
<evidence type="ECO:0000313" key="1">
    <source>
        <dbReference type="EMBL" id="GAA4015881.1"/>
    </source>
</evidence>
<organism evidence="1 2">
    <name type="scientific">Actimicrobium antarcticum</name>
    <dbReference type="NCBI Taxonomy" id="1051899"/>
    <lineage>
        <taxon>Bacteria</taxon>
        <taxon>Pseudomonadati</taxon>
        <taxon>Pseudomonadota</taxon>
        <taxon>Betaproteobacteria</taxon>
        <taxon>Burkholderiales</taxon>
        <taxon>Oxalobacteraceae</taxon>
        <taxon>Actimicrobium</taxon>
    </lineage>
</organism>
<dbReference type="Proteomes" id="UP001501353">
    <property type="component" value="Unassembled WGS sequence"/>
</dbReference>
<proteinExistence type="predicted"/>
<name>A0ABP7SSR2_9BURK</name>
<protein>
    <recommendedName>
        <fullName evidence="3">Outer membrane protein beta-barrel domain-containing protein</fullName>
    </recommendedName>
</protein>
<dbReference type="EMBL" id="BAAAZE010000005">
    <property type="protein sequence ID" value="GAA4015881.1"/>
    <property type="molecule type" value="Genomic_DNA"/>
</dbReference>
<reference evidence="2" key="1">
    <citation type="journal article" date="2019" name="Int. J. Syst. Evol. Microbiol.">
        <title>The Global Catalogue of Microorganisms (GCM) 10K type strain sequencing project: providing services to taxonomists for standard genome sequencing and annotation.</title>
        <authorList>
            <consortium name="The Broad Institute Genomics Platform"/>
            <consortium name="The Broad Institute Genome Sequencing Center for Infectious Disease"/>
            <person name="Wu L."/>
            <person name="Ma J."/>
        </authorList>
    </citation>
    <scope>NUCLEOTIDE SEQUENCE [LARGE SCALE GENOMIC DNA]</scope>
    <source>
        <strain evidence="2">JCM 16673</strain>
    </source>
</reference>
<evidence type="ECO:0000313" key="2">
    <source>
        <dbReference type="Proteomes" id="UP001501353"/>
    </source>
</evidence>
<evidence type="ECO:0008006" key="3">
    <source>
        <dbReference type="Google" id="ProtNLM"/>
    </source>
</evidence>
<keyword evidence="2" id="KW-1185">Reference proteome</keyword>
<gene>
    <name evidence="1" type="ORF">GCM10022212_08570</name>
</gene>
<accession>A0ABP7SSR2</accession>
<dbReference type="RefSeq" id="WP_344762002.1">
    <property type="nucleotide sequence ID" value="NZ_BAAAZE010000005.1"/>
</dbReference>
<sequence length="65" mass="7058">MVCKSLVGFEFGIGFDTEFETGFDVGLDVGFELDVAHDEEVFSRKASTTINQSPRLGLVLTLNSA</sequence>